<keyword evidence="3" id="KW-1185">Reference proteome</keyword>
<dbReference type="EMBL" id="JXRA01000059">
    <property type="protein sequence ID" value="KIO76583.1"/>
    <property type="molecule type" value="Genomic_DNA"/>
</dbReference>
<dbReference type="PANTHER" id="PTHR43861">
    <property type="entry name" value="TRANS-ACONITATE 2-METHYLTRANSFERASE-RELATED"/>
    <property type="match status" value="1"/>
</dbReference>
<dbReference type="PANTHER" id="PTHR43861:SF1">
    <property type="entry name" value="TRANS-ACONITATE 2-METHYLTRANSFERASE"/>
    <property type="match status" value="1"/>
</dbReference>
<dbReference type="GO" id="GO:0030798">
    <property type="term" value="F:trans-aconitate 2-methyltransferase activity"/>
    <property type="evidence" value="ECO:0007669"/>
    <property type="project" value="InterPro"/>
</dbReference>
<name>A0A0D0F4M8_9SPHI</name>
<dbReference type="Gene3D" id="1.10.150.290">
    <property type="entry name" value="S-adenosyl-L-methionine-dependent methyltransferases"/>
    <property type="match status" value="1"/>
</dbReference>
<dbReference type="CDD" id="cd02440">
    <property type="entry name" value="AdoMet_MTases"/>
    <property type="match status" value="1"/>
</dbReference>
<dbReference type="SUPFAM" id="SSF53335">
    <property type="entry name" value="S-adenosyl-L-methionine-dependent methyltransferases"/>
    <property type="match status" value="1"/>
</dbReference>
<dbReference type="OrthoDB" id="9789123at2"/>
<dbReference type="Pfam" id="PF13847">
    <property type="entry name" value="Methyltransf_31"/>
    <property type="match status" value="1"/>
</dbReference>
<dbReference type="RefSeq" id="WP_041882871.1">
    <property type="nucleotide sequence ID" value="NZ_CP157278.1"/>
</dbReference>
<dbReference type="Gene3D" id="3.40.50.150">
    <property type="entry name" value="Vaccinia Virus protein VP39"/>
    <property type="match status" value="1"/>
</dbReference>
<evidence type="ECO:0000313" key="2">
    <source>
        <dbReference type="EMBL" id="KIO76583.1"/>
    </source>
</evidence>
<sequence length="254" mass="28793">MAWNPDVYNKFKKERFGPFYDLLELIKIRPDLTVVDLGCGTGELTRKLADALPGSAVLGVDSSQEMLNEAAAFQNGQLDFKKRTIEEQLESGEKWDLIFSNAAVQWIGDHQTLYPKIISCLKPGGQLVIQVPSNHRHFTHTALIDIASTPPFAKALNGFTRVSPVLDIQDYGKIFFQHGGTEITVYEKIYPHILKDADALFDWVSGTAMIPYVEKLPEDIKQDFIREYKGRLNNEFKESPVFYPFKRTLMAASF</sequence>
<comment type="caution">
    <text evidence="2">The sequence shown here is derived from an EMBL/GenBank/DDBJ whole genome shotgun (WGS) entry which is preliminary data.</text>
</comment>
<accession>A0A0D0F4M8</accession>
<dbReference type="InterPro" id="IPR029063">
    <property type="entry name" value="SAM-dependent_MTases_sf"/>
</dbReference>
<evidence type="ECO:0000259" key="1">
    <source>
        <dbReference type="Pfam" id="PF13847"/>
    </source>
</evidence>
<dbReference type="InterPro" id="IPR023149">
    <property type="entry name" value="Trans_acon_MeTrfase_C"/>
</dbReference>
<dbReference type="GO" id="GO:0032259">
    <property type="term" value="P:methylation"/>
    <property type="evidence" value="ECO:0007669"/>
    <property type="project" value="UniProtKB-KW"/>
</dbReference>
<dbReference type="AlphaFoldDB" id="A0A0D0F4M8"/>
<reference evidence="2 3" key="1">
    <citation type="submission" date="2015-01" db="EMBL/GenBank/DDBJ databases">
        <title>Draft genome sequence of Pedobacter sp. NL19 isolated from sludge of an effluent treatment pond in an abandoned uranium mine.</title>
        <authorList>
            <person name="Santos T."/>
            <person name="Caetano T."/>
            <person name="Covas C."/>
            <person name="Cruz A."/>
            <person name="Mendo S."/>
        </authorList>
    </citation>
    <scope>NUCLEOTIDE SEQUENCE [LARGE SCALE GENOMIC DNA]</scope>
    <source>
        <strain evidence="2 3">NL19</strain>
    </source>
</reference>
<dbReference type="InterPro" id="IPR025714">
    <property type="entry name" value="Methyltranfer_dom"/>
</dbReference>
<keyword evidence="2" id="KW-0489">Methyltransferase</keyword>
<keyword evidence="2" id="KW-0808">Transferase</keyword>
<organism evidence="2 3">
    <name type="scientific">Pedobacter lusitanus</name>
    <dbReference type="NCBI Taxonomy" id="1503925"/>
    <lineage>
        <taxon>Bacteria</taxon>
        <taxon>Pseudomonadati</taxon>
        <taxon>Bacteroidota</taxon>
        <taxon>Sphingobacteriia</taxon>
        <taxon>Sphingobacteriales</taxon>
        <taxon>Sphingobacteriaceae</taxon>
        <taxon>Pedobacter</taxon>
    </lineage>
</organism>
<evidence type="ECO:0000313" key="3">
    <source>
        <dbReference type="Proteomes" id="UP000032049"/>
    </source>
</evidence>
<dbReference type="Proteomes" id="UP000032049">
    <property type="component" value="Unassembled WGS sequence"/>
</dbReference>
<gene>
    <name evidence="2" type="ORF">TH53_14165</name>
</gene>
<dbReference type="STRING" id="1503925.TH53_14165"/>
<proteinExistence type="predicted"/>
<protein>
    <submittedName>
        <fullName evidence="2">Trans-aconitate methyltransferase</fullName>
    </submittedName>
</protein>
<feature type="domain" description="Methyltransferase" evidence="1">
    <location>
        <begin position="30"/>
        <end position="139"/>
    </location>
</feature>